<evidence type="ECO:0000256" key="1">
    <source>
        <dbReference type="SAM" id="Phobius"/>
    </source>
</evidence>
<comment type="caution">
    <text evidence="2">The sequence shown here is derived from an EMBL/GenBank/DDBJ whole genome shotgun (WGS) entry which is preliminary data.</text>
</comment>
<dbReference type="RefSeq" id="WP_377850120.1">
    <property type="nucleotide sequence ID" value="NZ_JBHLZU010000002.1"/>
</dbReference>
<gene>
    <name evidence="2" type="ORF">ACFFQA_03645</name>
</gene>
<evidence type="ECO:0008006" key="4">
    <source>
        <dbReference type="Google" id="ProtNLM"/>
    </source>
</evidence>
<protein>
    <recommendedName>
        <fullName evidence="4">Phage holin family protein</fullName>
    </recommendedName>
</protein>
<keyword evidence="3" id="KW-1185">Reference proteome</keyword>
<feature type="transmembrane region" description="Helical" evidence="1">
    <location>
        <begin position="67"/>
        <end position="89"/>
    </location>
</feature>
<evidence type="ECO:0000313" key="3">
    <source>
        <dbReference type="Proteomes" id="UP001589693"/>
    </source>
</evidence>
<organism evidence="2 3">
    <name type="scientific">Allokutzneria oryzae</name>
    <dbReference type="NCBI Taxonomy" id="1378989"/>
    <lineage>
        <taxon>Bacteria</taxon>
        <taxon>Bacillati</taxon>
        <taxon>Actinomycetota</taxon>
        <taxon>Actinomycetes</taxon>
        <taxon>Pseudonocardiales</taxon>
        <taxon>Pseudonocardiaceae</taxon>
        <taxon>Allokutzneria</taxon>
    </lineage>
</organism>
<feature type="transmembrane region" description="Helical" evidence="1">
    <location>
        <begin position="39"/>
        <end position="60"/>
    </location>
</feature>
<dbReference type="EMBL" id="JBHLZU010000002">
    <property type="protein sequence ID" value="MFB9903022.1"/>
    <property type="molecule type" value="Genomic_DNA"/>
</dbReference>
<keyword evidence="1" id="KW-1133">Transmembrane helix</keyword>
<sequence>MRKADQVRTWMLRGLFLGLLHAVAQVVVAAVRVQAPEALALPRTIALAVLVIAAAAWAYVDGDRTNWLLAGVVAGLVAGLFGVAGQALLVDATEFSALGVALTGGAAFTALLVLLPALIGKALANRRVTGSP</sequence>
<dbReference type="SUPFAM" id="SSF81665">
    <property type="entry name" value="Calcium ATPase, transmembrane domain M"/>
    <property type="match status" value="1"/>
</dbReference>
<proteinExistence type="predicted"/>
<keyword evidence="1" id="KW-0812">Transmembrane</keyword>
<keyword evidence="1" id="KW-0472">Membrane</keyword>
<dbReference type="Proteomes" id="UP001589693">
    <property type="component" value="Unassembled WGS sequence"/>
</dbReference>
<accession>A0ABV5ZQ55</accession>
<name>A0ABV5ZQ55_9PSEU</name>
<evidence type="ECO:0000313" key="2">
    <source>
        <dbReference type="EMBL" id="MFB9903022.1"/>
    </source>
</evidence>
<feature type="transmembrane region" description="Helical" evidence="1">
    <location>
        <begin position="95"/>
        <end position="119"/>
    </location>
</feature>
<dbReference type="InterPro" id="IPR023298">
    <property type="entry name" value="ATPase_P-typ_TM_dom_sf"/>
</dbReference>
<reference evidence="2 3" key="1">
    <citation type="submission" date="2024-09" db="EMBL/GenBank/DDBJ databases">
        <authorList>
            <person name="Sun Q."/>
            <person name="Mori K."/>
        </authorList>
    </citation>
    <scope>NUCLEOTIDE SEQUENCE [LARGE SCALE GENOMIC DNA]</scope>
    <source>
        <strain evidence="2 3">TBRC 7907</strain>
    </source>
</reference>